<evidence type="ECO:0000313" key="1">
    <source>
        <dbReference type="EMBL" id="KAF2019483.1"/>
    </source>
</evidence>
<dbReference type="AlphaFoldDB" id="A0A6A5Y2M8"/>
<sequence>MYVLRISWHIFLRYSSTAKGIVYCVRTTAPMIVLLTRFPYLLISHLTQVYNHTVRSLGNGYISALVGIWFE</sequence>
<organism evidence="1 2">
    <name type="scientific">Aaosphaeria arxii CBS 175.79</name>
    <dbReference type="NCBI Taxonomy" id="1450172"/>
    <lineage>
        <taxon>Eukaryota</taxon>
        <taxon>Fungi</taxon>
        <taxon>Dikarya</taxon>
        <taxon>Ascomycota</taxon>
        <taxon>Pezizomycotina</taxon>
        <taxon>Dothideomycetes</taxon>
        <taxon>Pleosporomycetidae</taxon>
        <taxon>Pleosporales</taxon>
        <taxon>Pleosporales incertae sedis</taxon>
        <taxon>Aaosphaeria</taxon>
    </lineage>
</organism>
<proteinExistence type="predicted"/>
<dbReference type="Proteomes" id="UP000799778">
    <property type="component" value="Unassembled WGS sequence"/>
</dbReference>
<dbReference type="RefSeq" id="XP_033387822.1">
    <property type="nucleotide sequence ID" value="XM_033520896.1"/>
</dbReference>
<gene>
    <name evidence="1" type="ORF">BU24DRAFT_120880</name>
</gene>
<name>A0A6A5Y2M8_9PLEO</name>
<accession>A0A6A5Y2M8</accession>
<dbReference type="GeneID" id="54278293"/>
<keyword evidence="2" id="KW-1185">Reference proteome</keyword>
<evidence type="ECO:0000313" key="2">
    <source>
        <dbReference type="Proteomes" id="UP000799778"/>
    </source>
</evidence>
<reference evidence="1" key="1">
    <citation type="journal article" date="2020" name="Stud. Mycol.">
        <title>101 Dothideomycetes genomes: a test case for predicting lifestyles and emergence of pathogens.</title>
        <authorList>
            <person name="Haridas S."/>
            <person name="Albert R."/>
            <person name="Binder M."/>
            <person name="Bloem J."/>
            <person name="Labutti K."/>
            <person name="Salamov A."/>
            <person name="Andreopoulos B."/>
            <person name="Baker S."/>
            <person name="Barry K."/>
            <person name="Bills G."/>
            <person name="Bluhm B."/>
            <person name="Cannon C."/>
            <person name="Castanera R."/>
            <person name="Culley D."/>
            <person name="Daum C."/>
            <person name="Ezra D."/>
            <person name="Gonzalez J."/>
            <person name="Henrissat B."/>
            <person name="Kuo A."/>
            <person name="Liang C."/>
            <person name="Lipzen A."/>
            <person name="Lutzoni F."/>
            <person name="Magnuson J."/>
            <person name="Mondo S."/>
            <person name="Nolan M."/>
            <person name="Ohm R."/>
            <person name="Pangilinan J."/>
            <person name="Park H.-J."/>
            <person name="Ramirez L."/>
            <person name="Alfaro M."/>
            <person name="Sun H."/>
            <person name="Tritt A."/>
            <person name="Yoshinaga Y."/>
            <person name="Zwiers L.-H."/>
            <person name="Turgeon B."/>
            <person name="Goodwin S."/>
            <person name="Spatafora J."/>
            <person name="Crous P."/>
            <person name="Grigoriev I."/>
        </authorList>
    </citation>
    <scope>NUCLEOTIDE SEQUENCE</scope>
    <source>
        <strain evidence="1">CBS 175.79</strain>
    </source>
</reference>
<dbReference type="EMBL" id="ML978067">
    <property type="protein sequence ID" value="KAF2019483.1"/>
    <property type="molecule type" value="Genomic_DNA"/>
</dbReference>
<protein>
    <submittedName>
        <fullName evidence="1">Uncharacterized protein</fullName>
    </submittedName>
</protein>